<keyword evidence="4" id="KW-1185">Reference proteome</keyword>
<dbReference type="InterPro" id="IPR009060">
    <property type="entry name" value="UBA-like_sf"/>
</dbReference>
<evidence type="ECO:0000256" key="1">
    <source>
        <dbReference type="SAM" id="MobiDB-lite"/>
    </source>
</evidence>
<dbReference type="SUPFAM" id="SSF46934">
    <property type="entry name" value="UBA-like"/>
    <property type="match status" value="1"/>
</dbReference>
<comment type="caution">
    <text evidence="2">The sequence shown here is derived from an EMBL/GenBank/DDBJ whole genome shotgun (WGS) entry which is preliminary data.</text>
</comment>
<dbReference type="EMBL" id="CATOUU010000976">
    <property type="protein sequence ID" value="CAI9964387.1"/>
    <property type="molecule type" value="Genomic_DNA"/>
</dbReference>
<dbReference type="EMBL" id="CAXDID020000280">
    <property type="protein sequence ID" value="CAL6069842.1"/>
    <property type="molecule type" value="Genomic_DNA"/>
</dbReference>
<organism evidence="2">
    <name type="scientific">Hexamita inflata</name>
    <dbReference type="NCBI Taxonomy" id="28002"/>
    <lineage>
        <taxon>Eukaryota</taxon>
        <taxon>Metamonada</taxon>
        <taxon>Diplomonadida</taxon>
        <taxon>Hexamitidae</taxon>
        <taxon>Hexamitinae</taxon>
        <taxon>Hexamita</taxon>
    </lineage>
</organism>
<feature type="region of interest" description="Disordered" evidence="1">
    <location>
        <begin position="245"/>
        <end position="332"/>
    </location>
</feature>
<dbReference type="Proteomes" id="UP001642409">
    <property type="component" value="Unassembled WGS sequence"/>
</dbReference>
<protein>
    <submittedName>
        <fullName evidence="2">UBA-like superfamily</fullName>
    </submittedName>
    <submittedName>
        <fullName evidence="3">UBA-like_superfamily</fullName>
    </submittedName>
</protein>
<sequence length="745" mass="86902">MTYAYQFQQKTNFETFNDRCAYRYLVKTKYDVDKAVNNFYNDIKQFMELTSANKSTAIFQIEQANDLDDAIDEYLSKSDLSNKNLNNNLKADTYAQKLETIKSFMGYTNKDMDFAQQYLMQHDFDITKALNQFKIDQNKLNQEKQILEKTKYQNSQNSQDYTYQNRVTIELQQYNVDNNQARQPEKQYNYQENIKAFMGYTNASQEIAQQYLNSTNNNITNALKMYKTDQENVLKLNQERNRLNIKQKVNQEDSQQYSNNTNGNLNNQAPYNQNQTNQKQFQNSQHQTTTNDDLETNKHKSVRKEPQDQQQSTPPPPERQISPNKQNQKTGFFGPKKEEEIASFQEKYLCEPKNANKVQTVSFAVRNGTQLVQFIQNKNPKLILKHQIEQLNEIQESVQIQMNEAEKQELNQIVQQYLIGQFQNAQGTEAQNQQKVQQGYQQNVANAYQQQPQQQQNIVNFQSQQPQNQFNQYGYNQFTKYQQQGPLQAVIAPVQQFNLNQNVTNVPLQARPMTPQGQNPIMQQQIPQYAENLGQSIQQRPVSRGQPNYAQDNQFVQTLPQAPVFNQGRPMSPVNLQFVQNPVLQNNVNRPMTPQSQASYQLMQQQPIQNYQQNYNQFQQQNPAAFPQNRPLTPSYYANPNNQINQAQQQAQFQPQYQQNNAQTFQQPQVLQNQVTQQIPNSNQMNQNQIPANMDISQQIVQHAQMQTAPFQQSAEQQKVIQQALFQQQFQNSDVPVLQLSGKNE</sequence>
<feature type="compositionally biased region" description="Low complexity" evidence="1">
    <location>
        <begin position="272"/>
        <end position="289"/>
    </location>
</feature>
<dbReference type="Gene3D" id="1.10.8.10">
    <property type="entry name" value="DNA helicase RuvA subunit, C-terminal domain"/>
    <property type="match status" value="2"/>
</dbReference>
<evidence type="ECO:0000313" key="3">
    <source>
        <dbReference type="EMBL" id="CAL6069842.1"/>
    </source>
</evidence>
<proteinExistence type="predicted"/>
<dbReference type="Pfam" id="PF14555">
    <property type="entry name" value="UBA_4"/>
    <property type="match status" value="1"/>
</dbReference>
<gene>
    <name evidence="2" type="ORF">HINF_LOCUS52032</name>
    <name evidence="3" type="ORF">HINF_LOCUS54171</name>
</gene>
<reference evidence="2" key="1">
    <citation type="submission" date="2023-06" db="EMBL/GenBank/DDBJ databases">
        <authorList>
            <person name="Kurt Z."/>
        </authorList>
    </citation>
    <scope>NUCLEOTIDE SEQUENCE</scope>
</reference>
<name>A0AA86QWA9_9EUKA</name>
<feature type="compositionally biased region" description="Polar residues" evidence="1">
    <location>
        <begin position="252"/>
        <end position="271"/>
    </location>
</feature>
<feature type="compositionally biased region" description="Polar residues" evidence="1">
    <location>
        <begin position="321"/>
        <end position="330"/>
    </location>
</feature>
<accession>A0AA86QWA9</accession>
<evidence type="ECO:0000313" key="4">
    <source>
        <dbReference type="Proteomes" id="UP001642409"/>
    </source>
</evidence>
<dbReference type="AlphaFoldDB" id="A0AA86QWA9"/>
<reference evidence="3 4" key="2">
    <citation type="submission" date="2024-07" db="EMBL/GenBank/DDBJ databases">
        <authorList>
            <person name="Akdeniz Z."/>
        </authorList>
    </citation>
    <scope>NUCLEOTIDE SEQUENCE [LARGE SCALE GENOMIC DNA]</scope>
</reference>
<feature type="compositionally biased region" description="Basic and acidic residues" evidence="1">
    <location>
        <begin position="295"/>
        <end position="307"/>
    </location>
</feature>
<evidence type="ECO:0000313" key="2">
    <source>
        <dbReference type="EMBL" id="CAI9964387.1"/>
    </source>
</evidence>